<accession>A0ABW6V4M4</accession>
<dbReference type="Pfam" id="PF16701">
    <property type="entry name" value="Ad_Cy_reg"/>
    <property type="match status" value="1"/>
</dbReference>
<reference evidence="3 4" key="1">
    <citation type="submission" date="2024-10" db="EMBL/GenBank/DDBJ databases">
        <title>The Natural Products Discovery Center: Release of the First 8490 Sequenced Strains for Exploring Actinobacteria Biosynthetic Diversity.</title>
        <authorList>
            <person name="Kalkreuter E."/>
            <person name="Kautsar S.A."/>
            <person name="Yang D."/>
            <person name="Bader C.D."/>
            <person name="Teijaro C.N."/>
            <person name="Fluegel L."/>
            <person name="Davis C.M."/>
            <person name="Simpson J.R."/>
            <person name="Lauterbach L."/>
            <person name="Steele A.D."/>
            <person name="Gui C."/>
            <person name="Meng S."/>
            <person name="Li G."/>
            <person name="Viehrig K."/>
            <person name="Ye F."/>
            <person name="Su P."/>
            <person name="Kiefer A.F."/>
            <person name="Nichols A."/>
            <person name="Cepeda A.J."/>
            <person name="Yan W."/>
            <person name="Fan B."/>
            <person name="Jiang Y."/>
            <person name="Adhikari A."/>
            <person name="Zheng C.-J."/>
            <person name="Schuster L."/>
            <person name="Cowan T.M."/>
            <person name="Smanski M.J."/>
            <person name="Chevrette M.G."/>
            <person name="De Carvalho L.P.S."/>
            <person name="Shen B."/>
        </authorList>
    </citation>
    <scope>NUCLEOTIDE SEQUENCE [LARGE SCALE GENOMIC DNA]</scope>
    <source>
        <strain evidence="3 4">NPDC001281</strain>
    </source>
</reference>
<dbReference type="SMART" id="SM00044">
    <property type="entry name" value="CYCc"/>
    <property type="match status" value="1"/>
</dbReference>
<comment type="caution">
    <text evidence="3">The sequence shown here is derived from an EMBL/GenBank/DDBJ whole genome shotgun (WGS) entry which is preliminary data.</text>
</comment>
<evidence type="ECO:0000256" key="1">
    <source>
        <dbReference type="ARBA" id="ARBA00005381"/>
    </source>
</evidence>
<dbReference type="EMBL" id="JBIAXI010000005">
    <property type="protein sequence ID" value="MFF4772987.1"/>
    <property type="molecule type" value="Genomic_DNA"/>
</dbReference>
<dbReference type="InterPro" id="IPR001054">
    <property type="entry name" value="A/G_cyclase"/>
</dbReference>
<organism evidence="3 4">
    <name type="scientific">Microtetraspora fusca</name>
    <dbReference type="NCBI Taxonomy" id="1997"/>
    <lineage>
        <taxon>Bacteria</taxon>
        <taxon>Bacillati</taxon>
        <taxon>Actinomycetota</taxon>
        <taxon>Actinomycetes</taxon>
        <taxon>Streptosporangiales</taxon>
        <taxon>Streptosporangiaceae</taxon>
        <taxon>Microtetraspora</taxon>
    </lineage>
</organism>
<dbReference type="PROSITE" id="PS50125">
    <property type="entry name" value="GUANYLATE_CYCLASE_2"/>
    <property type="match status" value="1"/>
</dbReference>
<evidence type="ECO:0000313" key="4">
    <source>
        <dbReference type="Proteomes" id="UP001602119"/>
    </source>
</evidence>
<dbReference type="Pfam" id="PF00211">
    <property type="entry name" value="Guanylate_cyc"/>
    <property type="match status" value="1"/>
</dbReference>
<evidence type="ECO:0000259" key="2">
    <source>
        <dbReference type="PROSITE" id="PS50125"/>
    </source>
</evidence>
<dbReference type="SUPFAM" id="SSF55073">
    <property type="entry name" value="Nucleotide cyclase"/>
    <property type="match status" value="1"/>
</dbReference>
<proteinExistence type="inferred from homology"/>
<dbReference type="Proteomes" id="UP001602119">
    <property type="component" value="Unassembled WGS sequence"/>
</dbReference>
<dbReference type="CDD" id="cd07302">
    <property type="entry name" value="CHD"/>
    <property type="match status" value="1"/>
</dbReference>
<dbReference type="Gene3D" id="3.30.70.1230">
    <property type="entry name" value="Nucleotide cyclase"/>
    <property type="match status" value="1"/>
</dbReference>
<feature type="domain" description="Guanylate cyclase" evidence="2">
    <location>
        <begin position="172"/>
        <end position="285"/>
    </location>
</feature>
<dbReference type="PANTHER" id="PTHR43081">
    <property type="entry name" value="ADENYLATE CYCLASE, TERMINAL-DIFFERENTIATION SPECIFIC-RELATED"/>
    <property type="match status" value="1"/>
</dbReference>
<dbReference type="InterPro" id="IPR032026">
    <property type="entry name" value="Ad_Cy_reg"/>
</dbReference>
<sequence>MATRRPTSDDIRRLFVGSPPRYTRGEVAAAAGLPQEFTGRIWRALGFATLADDAVAFNDGDLDALRRIRAMLETGLLDERAIVRMARALGRTTSRLAEWQAEIMMGAILEPGTHPSDEDLARSMEIAARFLPDFEQTLVHVWRAQLAATASRLLAIAVMAEEVPAMSRLSLAVGFADLVSFTAFSRRLDEFELADLVEGFESRTSDVIASHGGRLVKTLGDEVLFTATDPVTAGRIALDLVDELKRSIGRGEEGPDVRIGLSYGPVLPVMGDVFGTTVNLAARLTAIARPGAILADAEMARRLEGAEGVDVMRIRRRPARGLGLVQPYVVRRTSPSAGRKA</sequence>
<name>A0ABW6V4M4_MICFU</name>
<evidence type="ECO:0000313" key="3">
    <source>
        <dbReference type="EMBL" id="MFF4772987.1"/>
    </source>
</evidence>
<dbReference type="RefSeq" id="WP_084463543.1">
    <property type="nucleotide sequence ID" value="NZ_BBYK01000038.1"/>
</dbReference>
<protein>
    <submittedName>
        <fullName evidence="3">Adenylate/guanylate cyclase domain-containing protein</fullName>
    </submittedName>
</protein>
<keyword evidence="4" id="KW-1185">Reference proteome</keyword>
<gene>
    <name evidence="3" type="ORF">ACFY05_09040</name>
</gene>
<dbReference type="PANTHER" id="PTHR43081:SF1">
    <property type="entry name" value="ADENYLATE CYCLASE, TERMINAL-DIFFERENTIATION SPECIFIC"/>
    <property type="match status" value="1"/>
</dbReference>
<dbReference type="InterPro" id="IPR029787">
    <property type="entry name" value="Nucleotide_cyclase"/>
</dbReference>
<dbReference type="InterPro" id="IPR050697">
    <property type="entry name" value="Adenylyl/Guanylyl_Cyclase_3/4"/>
</dbReference>
<comment type="similarity">
    <text evidence="1">Belongs to the adenylyl cyclase class-3 family.</text>
</comment>